<proteinExistence type="predicted"/>
<protein>
    <recommendedName>
        <fullName evidence="4">DUF948 domain-containing protein</fullName>
    </recommendedName>
</protein>
<evidence type="ECO:0008006" key="4">
    <source>
        <dbReference type="Google" id="ProtNLM"/>
    </source>
</evidence>
<gene>
    <name evidence="2" type="ORF">UX44_C0024G0019</name>
</gene>
<name>A0A0G1PC48_UNCKA</name>
<organism evidence="2 3">
    <name type="scientific">candidate division WWE3 bacterium GW2011_GWA1_46_21</name>
    <dbReference type="NCBI Taxonomy" id="1619107"/>
    <lineage>
        <taxon>Bacteria</taxon>
        <taxon>Katanobacteria</taxon>
    </lineage>
</organism>
<keyword evidence="1" id="KW-0812">Transmembrane</keyword>
<keyword evidence="1" id="KW-0472">Membrane</keyword>
<feature type="transmembrane region" description="Helical" evidence="1">
    <location>
        <begin position="6"/>
        <end position="29"/>
    </location>
</feature>
<dbReference type="EMBL" id="LCMF01000024">
    <property type="protein sequence ID" value="KKU30389.1"/>
    <property type="molecule type" value="Genomic_DNA"/>
</dbReference>
<comment type="caution">
    <text evidence="2">The sequence shown here is derived from an EMBL/GenBank/DDBJ whole genome shotgun (WGS) entry which is preliminary data.</text>
</comment>
<accession>A0A0G1PC48</accession>
<dbReference type="Proteomes" id="UP000034732">
    <property type="component" value="Unassembled WGS sequence"/>
</dbReference>
<sequence length="88" mass="9508">MDIQLVLVFILAVLTVNLVFVGIYLVLVLKEFRQTIKKTNSVLDDVSQMTDTIANPMMALGGIVSAVTQVVKAIKSAKAVSSIAEEEN</sequence>
<evidence type="ECO:0000256" key="1">
    <source>
        <dbReference type="SAM" id="Phobius"/>
    </source>
</evidence>
<dbReference type="AlphaFoldDB" id="A0A0G1PC48"/>
<keyword evidence="1" id="KW-1133">Transmembrane helix</keyword>
<evidence type="ECO:0000313" key="3">
    <source>
        <dbReference type="Proteomes" id="UP000034732"/>
    </source>
</evidence>
<reference evidence="2 3" key="1">
    <citation type="journal article" date="2015" name="Nature">
        <title>rRNA introns, odd ribosomes, and small enigmatic genomes across a large radiation of phyla.</title>
        <authorList>
            <person name="Brown C.T."/>
            <person name="Hug L.A."/>
            <person name="Thomas B.C."/>
            <person name="Sharon I."/>
            <person name="Castelle C.J."/>
            <person name="Singh A."/>
            <person name="Wilkins M.J."/>
            <person name="Williams K.H."/>
            <person name="Banfield J.F."/>
        </authorList>
    </citation>
    <scope>NUCLEOTIDE SEQUENCE [LARGE SCALE GENOMIC DNA]</scope>
</reference>
<evidence type="ECO:0000313" key="2">
    <source>
        <dbReference type="EMBL" id="KKU30389.1"/>
    </source>
</evidence>